<reference evidence="2 3" key="1">
    <citation type="journal article" date="2016" name="Mol. Biol. Evol.">
        <title>Comparative Genomics of Early-Diverging Mushroom-Forming Fungi Provides Insights into the Origins of Lignocellulose Decay Capabilities.</title>
        <authorList>
            <person name="Nagy L.G."/>
            <person name="Riley R."/>
            <person name="Tritt A."/>
            <person name="Adam C."/>
            <person name="Daum C."/>
            <person name="Floudas D."/>
            <person name="Sun H."/>
            <person name="Yadav J.S."/>
            <person name="Pangilinan J."/>
            <person name="Larsson K.H."/>
            <person name="Matsuura K."/>
            <person name="Barry K."/>
            <person name="Labutti K."/>
            <person name="Kuo R."/>
            <person name="Ohm R.A."/>
            <person name="Bhattacharya S.S."/>
            <person name="Shirouzu T."/>
            <person name="Yoshinaga Y."/>
            <person name="Martin F.M."/>
            <person name="Grigoriev I.V."/>
            <person name="Hibbett D.S."/>
        </authorList>
    </citation>
    <scope>NUCLEOTIDE SEQUENCE [LARGE SCALE GENOMIC DNA]</scope>
    <source>
        <strain evidence="2 3">L-15889</strain>
    </source>
</reference>
<dbReference type="AlphaFoldDB" id="A0A165PBA5"/>
<feature type="compositionally biased region" description="Low complexity" evidence="1">
    <location>
        <begin position="1"/>
        <end position="11"/>
    </location>
</feature>
<sequence>MLRGPAGASKASAHKSGKHPGNSDCPLKSPTPPITAFEFAFVSSVPQLFPTTWHFCSCTGSQLRSSTIPSTGLSVRRCCCCAI</sequence>
<gene>
    <name evidence="2" type="ORF">DAEQUDRAFT_728535</name>
</gene>
<organism evidence="2 3">
    <name type="scientific">Daedalea quercina L-15889</name>
    <dbReference type="NCBI Taxonomy" id="1314783"/>
    <lineage>
        <taxon>Eukaryota</taxon>
        <taxon>Fungi</taxon>
        <taxon>Dikarya</taxon>
        <taxon>Basidiomycota</taxon>
        <taxon>Agaricomycotina</taxon>
        <taxon>Agaricomycetes</taxon>
        <taxon>Polyporales</taxon>
        <taxon>Fomitopsis</taxon>
    </lineage>
</organism>
<feature type="region of interest" description="Disordered" evidence="1">
    <location>
        <begin position="1"/>
        <end position="29"/>
    </location>
</feature>
<accession>A0A165PBA5</accession>
<dbReference type="Proteomes" id="UP000076727">
    <property type="component" value="Unassembled WGS sequence"/>
</dbReference>
<proteinExistence type="predicted"/>
<dbReference type="EMBL" id="KV429071">
    <property type="protein sequence ID" value="KZT67995.1"/>
    <property type="molecule type" value="Genomic_DNA"/>
</dbReference>
<evidence type="ECO:0000313" key="2">
    <source>
        <dbReference type="EMBL" id="KZT67995.1"/>
    </source>
</evidence>
<evidence type="ECO:0000313" key="3">
    <source>
        <dbReference type="Proteomes" id="UP000076727"/>
    </source>
</evidence>
<keyword evidence="3" id="KW-1185">Reference proteome</keyword>
<name>A0A165PBA5_9APHY</name>
<protein>
    <submittedName>
        <fullName evidence="2">Uncharacterized protein</fullName>
    </submittedName>
</protein>
<evidence type="ECO:0000256" key="1">
    <source>
        <dbReference type="SAM" id="MobiDB-lite"/>
    </source>
</evidence>